<keyword evidence="3" id="KW-0813">Transport</keyword>
<comment type="subcellular location">
    <subcellularLocation>
        <location evidence="1">Membrane</location>
        <topology evidence="1">Multi-pass membrane protein</topology>
    </subcellularLocation>
</comment>
<evidence type="ECO:0000313" key="10">
    <source>
        <dbReference type="EMBL" id="ORZ36656.1"/>
    </source>
</evidence>
<feature type="transmembrane region" description="Helical" evidence="9">
    <location>
        <begin position="372"/>
        <end position="395"/>
    </location>
</feature>
<dbReference type="GO" id="GO:0015031">
    <property type="term" value="P:protein transport"/>
    <property type="evidence" value="ECO:0007669"/>
    <property type="project" value="UniProtKB-KW"/>
</dbReference>
<feature type="transmembrane region" description="Helical" evidence="9">
    <location>
        <begin position="693"/>
        <end position="714"/>
    </location>
</feature>
<keyword evidence="8 9" id="KW-0472">Membrane</keyword>
<dbReference type="Pfam" id="PF03169">
    <property type="entry name" value="OPT"/>
    <property type="match status" value="1"/>
</dbReference>
<evidence type="ECO:0000256" key="9">
    <source>
        <dbReference type="SAM" id="Phobius"/>
    </source>
</evidence>
<feature type="transmembrane region" description="Helical" evidence="9">
    <location>
        <begin position="457"/>
        <end position="481"/>
    </location>
</feature>
<proteinExistence type="inferred from homology"/>
<dbReference type="InterPro" id="IPR004648">
    <property type="entry name" value="Oligpept_transpt"/>
</dbReference>
<evidence type="ECO:0000256" key="5">
    <source>
        <dbReference type="ARBA" id="ARBA00022856"/>
    </source>
</evidence>
<evidence type="ECO:0000313" key="11">
    <source>
        <dbReference type="Proteomes" id="UP000193411"/>
    </source>
</evidence>
<organism evidence="10 11">
    <name type="scientific">Catenaria anguillulae PL171</name>
    <dbReference type="NCBI Taxonomy" id="765915"/>
    <lineage>
        <taxon>Eukaryota</taxon>
        <taxon>Fungi</taxon>
        <taxon>Fungi incertae sedis</taxon>
        <taxon>Blastocladiomycota</taxon>
        <taxon>Blastocladiomycetes</taxon>
        <taxon>Blastocladiales</taxon>
        <taxon>Catenariaceae</taxon>
        <taxon>Catenaria</taxon>
    </lineage>
</organism>
<feature type="transmembrane region" description="Helical" evidence="9">
    <location>
        <begin position="615"/>
        <end position="632"/>
    </location>
</feature>
<feature type="transmembrane region" description="Helical" evidence="9">
    <location>
        <begin position="429"/>
        <end position="450"/>
    </location>
</feature>
<keyword evidence="7 9" id="KW-1133">Transmembrane helix</keyword>
<keyword evidence="6" id="KW-0653">Protein transport</keyword>
<reference evidence="10 11" key="1">
    <citation type="submission" date="2016-07" db="EMBL/GenBank/DDBJ databases">
        <title>Pervasive Adenine N6-methylation of Active Genes in Fungi.</title>
        <authorList>
            <consortium name="DOE Joint Genome Institute"/>
            <person name="Mondo S.J."/>
            <person name="Dannebaum R.O."/>
            <person name="Kuo R.C."/>
            <person name="Labutti K."/>
            <person name="Haridas S."/>
            <person name="Kuo A."/>
            <person name="Salamov A."/>
            <person name="Ahrendt S.R."/>
            <person name="Lipzen A."/>
            <person name="Sullivan W."/>
            <person name="Andreopoulos W.B."/>
            <person name="Clum A."/>
            <person name="Lindquist E."/>
            <person name="Daum C."/>
            <person name="Ramamoorthy G.K."/>
            <person name="Gryganskyi A."/>
            <person name="Culley D."/>
            <person name="Magnuson J.K."/>
            <person name="James T.Y."/>
            <person name="O'Malley M.A."/>
            <person name="Stajich J.E."/>
            <person name="Spatafora J.W."/>
            <person name="Visel A."/>
            <person name="Grigoriev I.V."/>
        </authorList>
    </citation>
    <scope>NUCLEOTIDE SEQUENCE [LARGE SCALE GENOMIC DNA]</scope>
    <source>
        <strain evidence="10 11">PL171</strain>
    </source>
</reference>
<evidence type="ECO:0000256" key="4">
    <source>
        <dbReference type="ARBA" id="ARBA00022692"/>
    </source>
</evidence>
<dbReference type="NCBIfam" id="TIGR00728">
    <property type="entry name" value="OPT_sfam"/>
    <property type="match status" value="1"/>
</dbReference>
<evidence type="ECO:0000256" key="8">
    <source>
        <dbReference type="ARBA" id="ARBA00023136"/>
    </source>
</evidence>
<keyword evidence="5" id="KW-0571">Peptide transport</keyword>
<evidence type="ECO:0000256" key="2">
    <source>
        <dbReference type="ARBA" id="ARBA00008807"/>
    </source>
</evidence>
<dbReference type="OrthoDB" id="9986677at2759"/>
<gene>
    <name evidence="10" type="ORF">BCR44DRAFT_1432341</name>
</gene>
<protein>
    <submittedName>
        <fullName evidence="10">OPT oligopeptide transporter protein-domain-containing protein</fullName>
    </submittedName>
</protein>
<evidence type="ECO:0000256" key="1">
    <source>
        <dbReference type="ARBA" id="ARBA00004141"/>
    </source>
</evidence>
<feature type="transmembrane region" description="Helical" evidence="9">
    <location>
        <begin position="220"/>
        <end position="240"/>
    </location>
</feature>
<evidence type="ECO:0000256" key="7">
    <source>
        <dbReference type="ARBA" id="ARBA00022989"/>
    </source>
</evidence>
<keyword evidence="4 9" id="KW-0812">Transmembrane</keyword>
<dbReference type="EMBL" id="MCFL01000016">
    <property type="protein sequence ID" value="ORZ36656.1"/>
    <property type="molecule type" value="Genomic_DNA"/>
</dbReference>
<dbReference type="GO" id="GO:0035673">
    <property type="term" value="F:oligopeptide transmembrane transporter activity"/>
    <property type="evidence" value="ECO:0007669"/>
    <property type="project" value="InterPro"/>
</dbReference>
<feature type="transmembrane region" description="Helical" evidence="9">
    <location>
        <begin position="501"/>
        <end position="521"/>
    </location>
</feature>
<feature type="transmembrane region" description="Helical" evidence="9">
    <location>
        <begin position="78"/>
        <end position="95"/>
    </location>
</feature>
<comment type="caution">
    <text evidence="10">The sequence shown here is derived from an EMBL/GenBank/DDBJ whole genome shotgun (WGS) entry which is preliminary data.</text>
</comment>
<feature type="transmembrane region" description="Helical" evidence="9">
    <location>
        <begin position="542"/>
        <end position="560"/>
    </location>
</feature>
<evidence type="ECO:0000256" key="3">
    <source>
        <dbReference type="ARBA" id="ARBA00022448"/>
    </source>
</evidence>
<feature type="transmembrane region" description="Helical" evidence="9">
    <location>
        <begin position="290"/>
        <end position="310"/>
    </location>
</feature>
<dbReference type="PANTHER" id="PTHR22601">
    <property type="entry name" value="ISP4 LIKE PROTEIN"/>
    <property type="match status" value="1"/>
</dbReference>
<feature type="transmembrane region" description="Helical" evidence="9">
    <location>
        <begin position="47"/>
        <end position="71"/>
    </location>
</feature>
<accession>A0A1Y2HPX8</accession>
<feature type="transmembrane region" description="Helical" evidence="9">
    <location>
        <begin position="664"/>
        <end position="681"/>
    </location>
</feature>
<dbReference type="Proteomes" id="UP000193411">
    <property type="component" value="Unassembled WGS sequence"/>
</dbReference>
<dbReference type="GO" id="GO:0016020">
    <property type="term" value="C:membrane"/>
    <property type="evidence" value="ECO:0007669"/>
    <property type="project" value="UniProtKB-SubCell"/>
</dbReference>
<comment type="similarity">
    <text evidence="2">Belongs to the oligopeptide OPT transporter family.</text>
</comment>
<keyword evidence="11" id="KW-1185">Reference proteome</keyword>
<dbReference type="InterPro" id="IPR004813">
    <property type="entry name" value="OPT"/>
</dbReference>
<dbReference type="AlphaFoldDB" id="A0A1Y2HPX8"/>
<name>A0A1Y2HPX8_9FUNG</name>
<evidence type="ECO:0000256" key="6">
    <source>
        <dbReference type="ARBA" id="ARBA00022927"/>
    </source>
</evidence>
<sequence length="751" mass="83755">MTEKIEKPVKEAGDLEKQESSFVVDAEFEKIVSGLAPTTDDVSTPSLTFRVFVLGFIFCFALGAINTLFMFRANPYSVSSYVATLLSYPLGVLMAKTLPRFQFNFLGIPIDTNPGPFSVKEHVLIGIFGSTGASGIYGVDNLAVQEIFYDLDIGHFWGILFLLTSSTLGFGISGICRRFLVRPKHMIWPTVLPSVALYTTLHHVDTAAVKDDGKKHMSQLKVFGIGALAMGIWHLFPNYIAPMLQYLPLLCWFSPKDNLVLQRLGSPQWGNGILSLTLDWSAVGSGPMSIPFWAAANQIINAVLFVWIIAPISHYQNWFNQPKSSDGTNTTRLFDKNGVPFAGNSVVDKVTKDLIVSKFEERAPIHFTTQFCFAYFGHFASLVAAVTHAVVWYGSDIANRFKKSMSDDADADDIHCQLIDKYPEVPDNWYYVFFAFTAILSILVGQLSAINMPWWSMLLVIVISFTGTIPIAIVLATAGVALYMNVVSQFIIGLLMPGKPIIMMAFKCFGVTVSMQCLTLLTDLKLGHYMKIPPRHIFISQIVAQVLSVFICYATMRIWLLDPKHSVWVRATAAEKKTMTAVEKSWTSYTFNVYYSASLIWGAIGPKRFFFDSQYGSIIIGGAIAGLILPILLKMCHKFIGGGIWQLMHPALLLSPASPGANNGIWLTSFLLSTFTQFYMYRWHQGTWKRYNYVLATGFDIGVAITTLLITFVFSNWEFPSHFFNHGSDSESTAHGTGPYYDWCYVEEAEA</sequence>
<feature type="transmembrane region" description="Helical" evidence="9">
    <location>
        <begin position="156"/>
        <end position="176"/>
    </location>
</feature>